<dbReference type="SMART" id="SM00320">
    <property type="entry name" value="WD40"/>
    <property type="match status" value="4"/>
</dbReference>
<comment type="similarity">
    <text evidence="1">Belongs to the WD repeat CDC20/Fizzy family.</text>
</comment>
<feature type="repeat" description="WD" evidence="4">
    <location>
        <begin position="284"/>
        <end position="325"/>
    </location>
</feature>
<feature type="domain" description="CDC20/Fizzy WD40" evidence="5">
    <location>
        <begin position="152"/>
        <end position="482"/>
    </location>
</feature>
<evidence type="ECO:0000256" key="4">
    <source>
        <dbReference type="PROSITE-ProRule" id="PRU00221"/>
    </source>
</evidence>
<dbReference type="PROSITE" id="PS50082">
    <property type="entry name" value="WD_REPEATS_2"/>
    <property type="match status" value="1"/>
</dbReference>
<dbReference type="EMBL" id="OZ037953">
    <property type="protein sequence ID" value="CAL1698282.1"/>
    <property type="molecule type" value="Genomic_DNA"/>
</dbReference>
<dbReference type="PANTHER" id="PTHR19918">
    <property type="entry name" value="CELL DIVISION CYCLE 20 CDC20 FIZZY -RELATED"/>
    <property type="match status" value="1"/>
</dbReference>
<dbReference type="InterPro" id="IPR036322">
    <property type="entry name" value="WD40_repeat_dom_sf"/>
</dbReference>
<dbReference type="Gene3D" id="2.130.10.10">
    <property type="entry name" value="YVTN repeat-like/Quinoprotein amine dehydrogenase"/>
    <property type="match status" value="1"/>
</dbReference>
<dbReference type="InterPro" id="IPR033010">
    <property type="entry name" value="Cdc20/Fizzy"/>
</dbReference>
<dbReference type="PANTHER" id="PTHR19918:SF5">
    <property type="entry name" value="MEIOSIS-SPECIFIC APC_C ACTIVATOR PROTEIN AMA1"/>
    <property type="match status" value="1"/>
</dbReference>
<dbReference type="SUPFAM" id="SSF50978">
    <property type="entry name" value="WD40 repeat-like"/>
    <property type="match status" value="1"/>
</dbReference>
<dbReference type="InterPro" id="IPR001680">
    <property type="entry name" value="WD40_rpt"/>
</dbReference>
<protein>
    <recommendedName>
        <fullName evidence="5">CDC20/Fizzy WD40 domain-containing protein</fullName>
    </recommendedName>
</protein>
<keyword evidence="7" id="KW-1185">Reference proteome</keyword>
<gene>
    <name evidence="6" type="ORF">GFSPODELE1_LOCUS2081</name>
</gene>
<evidence type="ECO:0000259" key="5">
    <source>
        <dbReference type="Pfam" id="PF24807"/>
    </source>
</evidence>
<organism evidence="6 7">
    <name type="scientific">Somion occarium</name>
    <dbReference type="NCBI Taxonomy" id="3059160"/>
    <lineage>
        <taxon>Eukaryota</taxon>
        <taxon>Fungi</taxon>
        <taxon>Dikarya</taxon>
        <taxon>Basidiomycota</taxon>
        <taxon>Agaricomycotina</taxon>
        <taxon>Agaricomycetes</taxon>
        <taxon>Polyporales</taxon>
        <taxon>Cerrenaceae</taxon>
        <taxon>Somion</taxon>
    </lineage>
</organism>
<accession>A0ABP1CRG9</accession>
<dbReference type="InterPro" id="IPR056150">
    <property type="entry name" value="WD40_CDC20-Fz"/>
</dbReference>
<dbReference type="Proteomes" id="UP001497453">
    <property type="component" value="Chromosome 10"/>
</dbReference>
<keyword evidence="2 4" id="KW-0853">WD repeat</keyword>
<evidence type="ECO:0000313" key="7">
    <source>
        <dbReference type="Proteomes" id="UP001497453"/>
    </source>
</evidence>
<sequence length="503" mass="54882">MDKLPSDPENPFVTPFRKRTWVPSSVKSVNSAKRRRISSASVDLTGDFNLPVELDSGSQGSSSTADRFIPTHPPGFASLSVTPRTNRIARTLGLVDDKIFSYKDAPKLRPLGASNSIADLRNESLKSLSRSISVQSSSAAVHLAKRQFLLALDGPGVSKDVYDYPISWSAGKTNLIAVACNDDIYYQDLDTKAITHMCSFDEEQGNPISLEWCKDTPTTLAVGTTLGSIAFWDVPSKTRVNYWQDETFNDIGAMSWSGPVLAAGEARGGVGLYDIRKKDLIAKLTRHKSKVVGCRWSVDGLHLATSDKQGIVNIWDARAGKKLTNNDRMGGKVKHGSPVKALAWCPWKPELLATGSTYPDGKIRIFNVKSTSTSRSSSSSIMKAEHTISLSTSITSLHWSPHCKELLSTHGSSWNPQASSARPIPVPDSPLSNSIAVHAYPSCRKVVTVTKAHLGAIGHSVLNADGTRLFTICPIEEAMKMWKVWEAEPSVGRKSAFDRYVIR</sequence>
<dbReference type="InterPro" id="IPR015943">
    <property type="entry name" value="WD40/YVTN_repeat-like_dom_sf"/>
</dbReference>
<reference evidence="7" key="1">
    <citation type="submission" date="2024-04" db="EMBL/GenBank/DDBJ databases">
        <authorList>
            <person name="Shaw F."/>
            <person name="Minotto A."/>
        </authorList>
    </citation>
    <scope>NUCLEOTIDE SEQUENCE [LARGE SCALE GENOMIC DNA]</scope>
</reference>
<keyword evidence="3" id="KW-0677">Repeat</keyword>
<evidence type="ECO:0000256" key="2">
    <source>
        <dbReference type="ARBA" id="ARBA00022574"/>
    </source>
</evidence>
<proteinExistence type="inferred from homology"/>
<evidence type="ECO:0000256" key="3">
    <source>
        <dbReference type="ARBA" id="ARBA00022737"/>
    </source>
</evidence>
<evidence type="ECO:0000256" key="1">
    <source>
        <dbReference type="ARBA" id="ARBA00006445"/>
    </source>
</evidence>
<dbReference type="Pfam" id="PF24807">
    <property type="entry name" value="WD40_CDC20-Fz"/>
    <property type="match status" value="1"/>
</dbReference>
<name>A0ABP1CRG9_9APHY</name>
<evidence type="ECO:0000313" key="6">
    <source>
        <dbReference type="EMBL" id="CAL1698282.1"/>
    </source>
</evidence>